<protein>
    <submittedName>
        <fullName evidence="1">Uncharacterized protein</fullName>
    </submittedName>
</protein>
<reference evidence="1 2" key="1">
    <citation type="journal article" date="2013" name="Genome Biol.">
        <title>The genome sequence of the most widely cultivated cacao type and its use to identify candidate genes regulating pod color.</title>
        <authorList>
            <person name="Motamayor J.C."/>
            <person name="Mockaitis K."/>
            <person name="Schmutz J."/>
            <person name="Haiminen N."/>
            <person name="Iii D.L."/>
            <person name="Cornejo O."/>
            <person name="Findley S.D."/>
            <person name="Zheng P."/>
            <person name="Utro F."/>
            <person name="Royaert S."/>
            <person name="Saski C."/>
            <person name="Jenkins J."/>
            <person name="Podicheti R."/>
            <person name="Zhao M."/>
            <person name="Scheffler B.E."/>
            <person name="Stack J.C."/>
            <person name="Feltus F.A."/>
            <person name="Mustiga G.M."/>
            <person name="Amores F."/>
            <person name="Phillips W."/>
            <person name="Marelli J.P."/>
            <person name="May G.D."/>
            <person name="Shapiro H."/>
            <person name="Ma J."/>
            <person name="Bustamante C.D."/>
            <person name="Schnell R.J."/>
            <person name="Main D."/>
            <person name="Gilbert D."/>
            <person name="Parida L."/>
            <person name="Kuhn D.N."/>
        </authorList>
    </citation>
    <scope>NUCLEOTIDE SEQUENCE [LARGE SCALE GENOMIC DNA]</scope>
    <source>
        <strain evidence="2">cv. Matina 1-6</strain>
    </source>
</reference>
<accession>A0A061EHV7</accession>
<evidence type="ECO:0000313" key="2">
    <source>
        <dbReference type="Proteomes" id="UP000026915"/>
    </source>
</evidence>
<dbReference type="HOGENOM" id="CLU_2626941_0_0_1"/>
<dbReference type="AlphaFoldDB" id="A0A061EHV7"/>
<keyword evidence="2" id="KW-1185">Reference proteome</keyword>
<dbReference type="InParanoid" id="A0A061EHV7"/>
<name>A0A061EHV7_THECC</name>
<dbReference type="Proteomes" id="UP000026915">
    <property type="component" value="Chromosome 4"/>
</dbReference>
<proteinExistence type="predicted"/>
<sequence length="78" mass="8848">MSTGRVFQEGYVSKNEVCHKNKDVMGCKANEAKIEQVVGTVVPKSNQTMDSSEGECPPIKHVRRRMPRRSIGRRMTKK</sequence>
<gene>
    <name evidence="1" type="ORF">TCM_019255</name>
</gene>
<dbReference type="Gramene" id="EOY04002">
    <property type="protein sequence ID" value="EOY04002"/>
    <property type="gene ID" value="TCM_019255"/>
</dbReference>
<dbReference type="EMBL" id="CM001882">
    <property type="protein sequence ID" value="EOY04002.1"/>
    <property type="molecule type" value="Genomic_DNA"/>
</dbReference>
<evidence type="ECO:0000313" key="1">
    <source>
        <dbReference type="EMBL" id="EOY04002.1"/>
    </source>
</evidence>
<organism evidence="1 2">
    <name type="scientific">Theobroma cacao</name>
    <name type="common">Cacao</name>
    <name type="synonym">Cocoa</name>
    <dbReference type="NCBI Taxonomy" id="3641"/>
    <lineage>
        <taxon>Eukaryota</taxon>
        <taxon>Viridiplantae</taxon>
        <taxon>Streptophyta</taxon>
        <taxon>Embryophyta</taxon>
        <taxon>Tracheophyta</taxon>
        <taxon>Spermatophyta</taxon>
        <taxon>Magnoliopsida</taxon>
        <taxon>eudicotyledons</taxon>
        <taxon>Gunneridae</taxon>
        <taxon>Pentapetalae</taxon>
        <taxon>rosids</taxon>
        <taxon>malvids</taxon>
        <taxon>Malvales</taxon>
        <taxon>Malvaceae</taxon>
        <taxon>Byttnerioideae</taxon>
        <taxon>Theobroma</taxon>
    </lineage>
</organism>